<organism evidence="1">
    <name type="scientific">marine sediment metagenome</name>
    <dbReference type="NCBI Taxonomy" id="412755"/>
    <lineage>
        <taxon>unclassified sequences</taxon>
        <taxon>metagenomes</taxon>
        <taxon>ecological metagenomes</taxon>
    </lineage>
</organism>
<proteinExistence type="predicted"/>
<name>A0A0F9J735_9ZZZZ</name>
<reference evidence="1" key="1">
    <citation type="journal article" date="2015" name="Nature">
        <title>Complex archaea that bridge the gap between prokaryotes and eukaryotes.</title>
        <authorList>
            <person name="Spang A."/>
            <person name="Saw J.H."/>
            <person name="Jorgensen S.L."/>
            <person name="Zaremba-Niedzwiedzka K."/>
            <person name="Martijn J."/>
            <person name="Lind A.E."/>
            <person name="van Eijk R."/>
            <person name="Schleper C."/>
            <person name="Guy L."/>
            <person name="Ettema T.J."/>
        </authorList>
    </citation>
    <scope>NUCLEOTIDE SEQUENCE</scope>
</reference>
<protein>
    <submittedName>
        <fullName evidence="1">Uncharacterized protein</fullName>
    </submittedName>
</protein>
<gene>
    <name evidence="1" type="ORF">LCGC14_1566700</name>
</gene>
<dbReference type="AlphaFoldDB" id="A0A0F9J735"/>
<accession>A0A0F9J735</accession>
<comment type="caution">
    <text evidence="1">The sequence shown here is derived from an EMBL/GenBank/DDBJ whole genome shotgun (WGS) entry which is preliminary data.</text>
</comment>
<evidence type="ECO:0000313" key="1">
    <source>
        <dbReference type="EMBL" id="KKM28239.1"/>
    </source>
</evidence>
<sequence>MTDLALTASKIALTNPQDAEVDFAICAVAVTAGQSLFVNSDGKAALADANVSGAQQTRHLALEAGAIGQSISVLTRGRVFGFTITQAYDAPIFQSDTAGALGDSAGTLTVPIGIIKAISDDPTLTKVLDFNPRRREDFS</sequence>
<dbReference type="EMBL" id="LAZR01012164">
    <property type="protein sequence ID" value="KKM28239.1"/>
    <property type="molecule type" value="Genomic_DNA"/>
</dbReference>